<proteinExistence type="predicted"/>
<name>A0A9X2QAS6_9BACT</name>
<dbReference type="InterPro" id="IPR021799">
    <property type="entry name" value="PIN-like_prokaryotic"/>
</dbReference>
<accession>A0A9X2QAS6</accession>
<dbReference type="Pfam" id="PF11848">
    <property type="entry name" value="DUF3368"/>
    <property type="match status" value="1"/>
</dbReference>
<organism evidence="1 2">
    <name type="scientific">Salinibacter ruber</name>
    <dbReference type="NCBI Taxonomy" id="146919"/>
    <lineage>
        <taxon>Bacteria</taxon>
        <taxon>Pseudomonadati</taxon>
        <taxon>Rhodothermota</taxon>
        <taxon>Rhodothermia</taxon>
        <taxon>Rhodothermales</taxon>
        <taxon>Salinibacteraceae</taxon>
        <taxon>Salinibacter</taxon>
    </lineage>
</organism>
<dbReference type="Proteomes" id="UP001155057">
    <property type="component" value="Unassembled WGS sequence"/>
</dbReference>
<dbReference type="EMBL" id="JANUAE010000019">
    <property type="protein sequence ID" value="MCS3711863.1"/>
    <property type="molecule type" value="Genomic_DNA"/>
</dbReference>
<protein>
    <submittedName>
        <fullName evidence="1">Nucleic acid-binding protein</fullName>
    </submittedName>
</protein>
<reference evidence="1" key="1">
    <citation type="submission" date="2022-08" db="EMBL/GenBank/DDBJ databases">
        <title>Genomic Encyclopedia of Type Strains, Phase V (KMG-V): Genome sequencing to study the core and pangenomes of soil and plant-associated prokaryotes.</title>
        <authorList>
            <person name="Whitman W."/>
        </authorList>
    </citation>
    <scope>NUCLEOTIDE SEQUENCE</scope>
    <source>
        <strain evidence="1">SP3049</strain>
    </source>
</reference>
<dbReference type="AlphaFoldDB" id="A0A9X2QAS6"/>
<sequence>MIVVNTTVLSNLAEADRLPLLEPLFGRVLVPSQVHDEILKGIAAGST</sequence>
<evidence type="ECO:0000313" key="1">
    <source>
        <dbReference type="EMBL" id="MCS3711863.1"/>
    </source>
</evidence>
<comment type="caution">
    <text evidence="1">The sequence shown here is derived from an EMBL/GenBank/DDBJ whole genome shotgun (WGS) entry which is preliminary data.</text>
</comment>
<evidence type="ECO:0000313" key="2">
    <source>
        <dbReference type="Proteomes" id="UP001155057"/>
    </source>
</evidence>
<gene>
    <name evidence="1" type="ORF">GGP61_003498</name>
</gene>